<evidence type="ECO:0000256" key="1">
    <source>
        <dbReference type="ARBA" id="ARBA00004123"/>
    </source>
</evidence>
<gene>
    <name evidence="10" type="ORF">Slin15195_G025650</name>
</gene>
<evidence type="ECO:0000256" key="5">
    <source>
        <dbReference type="ARBA" id="ARBA00023163"/>
    </source>
</evidence>
<keyword evidence="6 7" id="KW-0539">Nucleus</keyword>
<accession>A0A9Q9EEX7</accession>
<evidence type="ECO:0000256" key="3">
    <source>
        <dbReference type="ARBA" id="ARBA00023015"/>
    </source>
</evidence>
<comment type="function">
    <text evidence="7">Component of the Mediator complex, a coactivator involved in the regulated transcription of nearly all RNA polymerase II-dependent genes. Mediator functions as a bridge to convey information from gene-specific regulatory proteins to the basal RNA polymerase II transcription machinery. Mediator is recruited to promoters by direct interactions with regulatory proteins and serves as a scaffold for the assembly of a functional preinitiation complex with RNA polymerase II and the general transcription factors.</text>
</comment>
<feature type="compositionally biased region" description="Low complexity" evidence="8">
    <location>
        <begin position="29"/>
        <end position="41"/>
    </location>
</feature>
<feature type="compositionally biased region" description="Polar residues" evidence="8">
    <location>
        <begin position="56"/>
        <end position="68"/>
    </location>
</feature>
<dbReference type="PANTHER" id="PTHR35041:SF4">
    <property type="entry name" value="MEDIATOR OF RNA POLYMERASE II TRANSCRIPTION SUBUNIT 1"/>
    <property type="match status" value="1"/>
</dbReference>
<keyword evidence="3 7" id="KW-0805">Transcription regulation</keyword>
<sequence length="713" mass="76470">MSTPNTTNPPTQPSSASKKGTGYVSTNTASPAPRSVPSPAATRKDQSGKTPVNHPTAGSSHGSKTLASTPMVASLSQTGISSSPGQHFGTPSALHGLGVDLGSATPNLNVPTPMLAAAGMMPSMSEIMGVGTSRKRNEDEERKARMNKILRKIGKPKGRVTRDGIMRIARRCGLTPEPDANEISMAGVGEKMILVVKMQGEMVESVSSDIFICESEKKSEDQYMGIAASTVLLQDLTVPNGILLQSKLDRFATSLDRLAKLDRLSKGQVDCFEALNGIYTSLKKLYELEKEAVKTLNDLKGTDADEKAAREVLRKRSGRPSIHANGKIGMSLDYWTSYPHTASVKDNSAMDIDSTDSAQPPTDGGSDVWSLRIEAQSCAAGMYPSLRVSDAWLPETYEVVPPESNQILPWQDPPPTFVSAGAADASDAMAIDGQRLPDLRYVAKLDPPVKLPLQIAATILATLGDQYSQSTMFPIYHFNLLGIKSQDMSVKVVSEQSVAVLREGDETEAQHEYILDVSKGDLGYTLEEVPFSHPRQLVELLPTLRQWASIGTLLQDAFSSPRTTNSLELATNGVNGMKLANGNGSHSSNGMVSLDDILDPTNDGDSTRLRVDMAFASNSTMQMPIPNISLVYSDPAGTEVSSIAVQILPNANIAIETFDGIDVSAAAPTPQADNQQSEDDLLVQAKKAKLAKALELSGDLGIWIEWMRAQSRS</sequence>
<evidence type="ECO:0000256" key="4">
    <source>
        <dbReference type="ARBA" id="ARBA00023159"/>
    </source>
</evidence>
<evidence type="ECO:0000259" key="9">
    <source>
        <dbReference type="Pfam" id="PF10744"/>
    </source>
</evidence>
<proteinExistence type="inferred from homology"/>
<dbReference type="InterPro" id="IPR019680">
    <property type="entry name" value="Mediator_Med1"/>
</dbReference>
<feature type="region of interest" description="Disordered" evidence="8">
    <location>
        <begin position="1"/>
        <end position="91"/>
    </location>
</feature>
<reference evidence="10" key="1">
    <citation type="submission" date="2022-06" db="EMBL/GenBank/DDBJ databases">
        <title>Complete genome sequences of two strains of the flax pathogen Septoria linicola.</title>
        <authorList>
            <person name="Lapalu N."/>
            <person name="Simon A."/>
            <person name="Demenou B."/>
            <person name="Paumier D."/>
            <person name="Guillot M.-P."/>
            <person name="Gout L."/>
            <person name="Valade R."/>
        </authorList>
    </citation>
    <scope>NUCLEOTIDE SEQUENCE</scope>
    <source>
        <strain evidence="10">SE15195</strain>
    </source>
</reference>
<keyword evidence="4 7" id="KW-0010">Activator</keyword>
<dbReference type="Pfam" id="PF10744">
    <property type="entry name" value="Med1"/>
    <property type="match status" value="1"/>
</dbReference>
<evidence type="ECO:0000256" key="2">
    <source>
        <dbReference type="ARBA" id="ARBA00006210"/>
    </source>
</evidence>
<comment type="subcellular location">
    <subcellularLocation>
        <location evidence="1 7">Nucleus</location>
    </subcellularLocation>
</comment>
<dbReference type="GO" id="GO:0016592">
    <property type="term" value="C:mediator complex"/>
    <property type="evidence" value="ECO:0007669"/>
    <property type="project" value="InterPro"/>
</dbReference>
<feature type="compositionally biased region" description="Polar residues" evidence="8">
    <location>
        <begin position="74"/>
        <end position="85"/>
    </location>
</feature>
<organism evidence="10 11">
    <name type="scientific">Septoria linicola</name>
    <dbReference type="NCBI Taxonomy" id="215465"/>
    <lineage>
        <taxon>Eukaryota</taxon>
        <taxon>Fungi</taxon>
        <taxon>Dikarya</taxon>
        <taxon>Ascomycota</taxon>
        <taxon>Pezizomycotina</taxon>
        <taxon>Dothideomycetes</taxon>
        <taxon>Dothideomycetidae</taxon>
        <taxon>Mycosphaerellales</taxon>
        <taxon>Mycosphaerellaceae</taxon>
        <taxon>Septoria</taxon>
    </lineage>
</organism>
<dbReference type="GO" id="GO:0003712">
    <property type="term" value="F:transcription coregulator activity"/>
    <property type="evidence" value="ECO:0007669"/>
    <property type="project" value="InterPro"/>
</dbReference>
<dbReference type="AlphaFoldDB" id="A0A9Q9EEX7"/>
<evidence type="ECO:0000313" key="11">
    <source>
        <dbReference type="Proteomes" id="UP001056384"/>
    </source>
</evidence>
<dbReference type="GO" id="GO:0045944">
    <property type="term" value="P:positive regulation of transcription by RNA polymerase II"/>
    <property type="evidence" value="ECO:0007669"/>
    <property type="project" value="UniProtKB-ARBA"/>
</dbReference>
<feature type="domain" description="Mediator complex subunit Med1" evidence="9">
    <location>
        <begin position="149"/>
        <end position="558"/>
    </location>
</feature>
<dbReference type="PANTHER" id="PTHR35041">
    <property type="entry name" value="MEDIATOR OF RNA POLYMERASE II TRANSCRIPTION SUBUNIT 1"/>
    <property type="match status" value="1"/>
</dbReference>
<evidence type="ECO:0000313" key="10">
    <source>
        <dbReference type="EMBL" id="USW49246.1"/>
    </source>
</evidence>
<protein>
    <recommendedName>
        <fullName evidence="7">Mediator of RNA polymerase II transcription subunit 1</fullName>
    </recommendedName>
    <alternativeName>
        <fullName evidence="7">Mediator complex subunit 1</fullName>
    </alternativeName>
</protein>
<comment type="similarity">
    <text evidence="2 7">Belongs to the Mediator complex subunit 1 family.</text>
</comment>
<name>A0A9Q9EEX7_9PEZI</name>
<keyword evidence="5 7" id="KW-0804">Transcription</keyword>
<dbReference type="EMBL" id="CP099419">
    <property type="protein sequence ID" value="USW49246.1"/>
    <property type="molecule type" value="Genomic_DNA"/>
</dbReference>
<dbReference type="Proteomes" id="UP001056384">
    <property type="component" value="Chromosome 2"/>
</dbReference>
<evidence type="ECO:0000256" key="8">
    <source>
        <dbReference type="SAM" id="MobiDB-lite"/>
    </source>
</evidence>
<keyword evidence="11" id="KW-1185">Reference proteome</keyword>
<evidence type="ECO:0000256" key="6">
    <source>
        <dbReference type="ARBA" id="ARBA00023242"/>
    </source>
</evidence>
<feature type="compositionally biased region" description="Low complexity" evidence="8">
    <location>
        <begin position="1"/>
        <end position="17"/>
    </location>
</feature>
<evidence type="ECO:0000256" key="7">
    <source>
        <dbReference type="RuleBase" id="RU364059"/>
    </source>
</evidence>